<gene>
    <name evidence="1" type="ORF">NDU88_002838</name>
</gene>
<keyword evidence="2" id="KW-1185">Reference proteome</keyword>
<name>A0AAV7T3J5_PLEWA</name>
<sequence>MTRCVCVYAGGRFIQLLLPGLKLSQALGPLFRERTRTRGQAETRRSTEEARCAIHQRYASRRIPRLCPVPHRALPRPGRCAAAKRKEGKPCHGFGRCAAVAAVRRGKGKALPRPRRRATIEKLEESYLRRLLRSSAFIRGRQRQVGAVRVCRHRRAPRC</sequence>
<protein>
    <submittedName>
        <fullName evidence="1">Uncharacterized protein</fullName>
    </submittedName>
</protein>
<dbReference type="EMBL" id="JANPWB010000007">
    <property type="protein sequence ID" value="KAJ1170967.1"/>
    <property type="molecule type" value="Genomic_DNA"/>
</dbReference>
<evidence type="ECO:0000313" key="2">
    <source>
        <dbReference type="Proteomes" id="UP001066276"/>
    </source>
</evidence>
<reference evidence="1" key="1">
    <citation type="journal article" date="2022" name="bioRxiv">
        <title>Sequencing and chromosome-scale assembly of the giantPleurodeles waltlgenome.</title>
        <authorList>
            <person name="Brown T."/>
            <person name="Elewa A."/>
            <person name="Iarovenko S."/>
            <person name="Subramanian E."/>
            <person name="Araus A.J."/>
            <person name="Petzold A."/>
            <person name="Susuki M."/>
            <person name="Suzuki K.-i.T."/>
            <person name="Hayashi T."/>
            <person name="Toyoda A."/>
            <person name="Oliveira C."/>
            <person name="Osipova E."/>
            <person name="Leigh N.D."/>
            <person name="Simon A."/>
            <person name="Yun M.H."/>
        </authorList>
    </citation>
    <scope>NUCLEOTIDE SEQUENCE</scope>
    <source>
        <strain evidence="1">20211129_DDA</strain>
        <tissue evidence="1">Liver</tissue>
    </source>
</reference>
<comment type="caution">
    <text evidence="1">The sequence shown here is derived from an EMBL/GenBank/DDBJ whole genome shotgun (WGS) entry which is preliminary data.</text>
</comment>
<proteinExistence type="predicted"/>
<dbReference type="Proteomes" id="UP001066276">
    <property type="component" value="Chromosome 4_1"/>
</dbReference>
<accession>A0AAV7T3J5</accession>
<dbReference type="AlphaFoldDB" id="A0AAV7T3J5"/>
<evidence type="ECO:0000313" key="1">
    <source>
        <dbReference type="EMBL" id="KAJ1170967.1"/>
    </source>
</evidence>
<organism evidence="1 2">
    <name type="scientific">Pleurodeles waltl</name>
    <name type="common">Iberian ribbed newt</name>
    <dbReference type="NCBI Taxonomy" id="8319"/>
    <lineage>
        <taxon>Eukaryota</taxon>
        <taxon>Metazoa</taxon>
        <taxon>Chordata</taxon>
        <taxon>Craniata</taxon>
        <taxon>Vertebrata</taxon>
        <taxon>Euteleostomi</taxon>
        <taxon>Amphibia</taxon>
        <taxon>Batrachia</taxon>
        <taxon>Caudata</taxon>
        <taxon>Salamandroidea</taxon>
        <taxon>Salamandridae</taxon>
        <taxon>Pleurodelinae</taxon>
        <taxon>Pleurodeles</taxon>
    </lineage>
</organism>